<dbReference type="Gene3D" id="2.40.160.10">
    <property type="entry name" value="Porin"/>
    <property type="match status" value="1"/>
</dbReference>
<proteinExistence type="inferred from homology"/>
<dbReference type="InterPro" id="IPR005318">
    <property type="entry name" value="OM_porin_bac"/>
</dbReference>
<gene>
    <name evidence="5" type="primary">oprD</name>
    <name evidence="5" type="ORF">BN1049_01483</name>
</gene>
<evidence type="ECO:0000256" key="1">
    <source>
        <dbReference type="ARBA" id="ARBA00009075"/>
    </source>
</evidence>
<dbReference type="AlphaFoldDB" id="A0A078MDQ7"/>
<feature type="chain" id="PRO_5007377932" evidence="4">
    <location>
        <begin position="25"/>
        <end position="448"/>
    </location>
</feature>
<dbReference type="PANTHER" id="PTHR34596:SF2">
    <property type="entry name" value="CHITOPORIN"/>
    <property type="match status" value="1"/>
</dbReference>
<evidence type="ECO:0000313" key="5">
    <source>
        <dbReference type="EMBL" id="CEA04354.1"/>
    </source>
</evidence>
<dbReference type="InterPro" id="IPR023614">
    <property type="entry name" value="Porin_dom_sf"/>
</dbReference>
<dbReference type="GO" id="GO:0015288">
    <property type="term" value="F:porin activity"/>
    <property type="evidence" value="ECO:0007669"/>
    <property type="project" value="TreeGrafter"/>
</dbReference>
<dbReference type="RefSeq" id="WP_044499110.1">
    <property type="nucleotide sequence ID" value="NZ_LK391969.1"/>
</dbReference>
<comment type="similarity">
    <text evidence="1">Belongs to the outer membrane porin (Opr) (TC 1.B.25) family.</text>
</comment>
<reference evidence="5" key="1">
    <citation type="submission" date="2014-07" db="EMBL/GenBank/DDBJ databases">
        <authorList>
            <person name="Urmite Genomes Urmite Genomes"/>
        </authorList>
    </citation>
    <scope>NUCLEOTIDE SEQUENCE</scope>
    <source>
        <strain evidence="5">12M76_air</strain>
    </source>
</reference>
<accession>A0A078MDQ7</accession>
<name>A0A078MDQ7_9PSED</name>
<keyword evidence="3 4" id="KW-0732">Signal</keyword>
<dbReference type="GO" id="GO:0016020">
    <property type="term" value="C:membrane"/>
    <property type="evidence" value="ECO:0007669"/>
    <property type="project" value="InterPro"/>
</dbReference>
<dbReference type="PANTHER" id="PTHR34596">
    <property type="entry name" value="CHITOPORIN"/>
    <property type="match status" value="1"/>
</dbReference>
<evidence type="ECO:0000256" key="3">
    <source>
        <dbReference type="ARBA" id="ARBA00022729"/>
    </source>
</evidence>
<dbReference type="EMBL" id="LK391969">
    <property type="protein sequence ID" value="CEF26550.1"/>
    <property type="molecule type" value="Genomic_DNA"/>
</dbReference>
<feature type="signal peptide" evidence="4">
    <location>
        <begin position="1"/>
        <end position="24"/>
    </location>
</feature>
<organism evidence="5">
    <name type="scientific">Pseudomonas saudimassiliensis</name>
    <dbReference type="NCBI Taxonomy" id="1461581"/>
    <lineage>
        <taxon>Bacteria</taxon>
        <taxon>Pseudomonadati</taxon>
        <taxon>Pseudomonadota</taxon>
        <taxon>Gammaproteobacteria</taxon>
        <taxon>Pseudomonadales</taxon>
        <taxon>Pseudomonadaceae</taxon>
        <taxon>Pseudomonas</taxon>
    </lineage>
</organism>
<dbReference type="PATRIC" id="fig|1461581.3.peg.1460"/>
<dbReference type="Pfam" id="PF03573">
    <property type="entry name" value="OprD"/>
    <property type="match status" value="1"/>
</dbReference>
<dbReference type="EMBL" id="LM997413">
    <property type="protein sequence ID" value="CEA04354.1"/>
    <property type="molecule type" value="Genomic_DNA"/>
</dbReference>
<protein>
    <submittedName>
        <fullName evidence="5">Porin</fullName>
    </submittedName>
</protein>
<keyword evidence="2" id="KW-0813">Transport</keyword>
<sequence length="448" mass="48849">MHARKFSLIAVSIASIIASLPGMADSQAASAGFIEGSSLNLLNRNYLFDRDYKHTASDADLRDTREWVHGMRATFSSGYTRGTVGVGVDAHAVGVIKLDSDRNGGTAYTGLLPTGSDGKAQENYAYAGGSLKARISKTELKAGDLIPTNPVFGMGSSRLFFGTAQGVQLLSNEIEGLNLEAGHFTSIRDGSMNTNRDGEITLTYGGAVDASSADYLGGSYQLTDRFSAMLYASELEDVWNQYYGKLNYVLPLASDRSLAFDFNLYETRDTGRELAGRIDNTTWSLSAAYTAGAHRFMLAHQQVDGDEPFDYIGMDSGNTGGSIWVANSIQYSDFNGPNEKSYQLRYDIDMGYYGVPGLSFMARYITGRGIDDTHYNGGTNGVYGWYSASTGGKDGKHWERDLEARYIVQSGPAKDLSVRASYAVHRDNGFSSEANELRFVVEYPLEIF</sequence>
<evidence type="ECO:0000256" key="2">
    <source>
        <dbReference type="ARBA" id="ARBA00022448"/>
    </source>
</evidence>
<evidence type="ECO:0000256" key="4">
    <source>
        <dbReference type="SAM" id="SignalP"/>
    </source>
</evidence>